<name>A0A8V5GJT7_MELUD</name>
<dbReference type="PROSITE" id="PS51507">
    <property type="entry name" value="IRF_2"/>
    <property type="match status" value="1"/>
</dbReference>
<dbReference type="PANTHER" id="PTHR11949:SF53">
    <property type="entry name" value="IRF TRYPTOPHAN PENTAD REPEAT DOMAIN-CONTAINING PROTEIN"/>
    <property type="match status" value="1"/>
</dbReference>
<dbReference type="InterPro" id="IPR036388">
    <property type="entry name" value="WH-like_DNA-bd_sf"/>
</dbReference>
<dbReference type="AlphaFoldDB" id="A0A8V5GJT7"/>
<dbReference type="PRINTS" id="PR00267">
    <property type="entry name" value="INTFRNREGFCT"/>
</dbReference>
<dbReference type="Ensembl" id="ENSMUNT00000029636.1">
    <property type="protein sequence ID" value="ENSMUNP00000031160.1"/>
    <property type="gene ID" value="ENSMUNG00000017583.1"/>
</dbReference>
<dbReference type="GO" id="GO:0000978">
    <property type="term" value="F:RNA polymerase II cis-regulatory region sequence-specific DNA binding"/>
    <property type="evidence" value="ECO:0007669"/>
    <property type="project" value="TreeGrafter"/>
</dbReference>
<dbReference type="GO" id="GO:0000981">
    <property type="term" value="F:DNA-binding transcription factor activity, RNA polymerase II-specific"/>
    <property type="evidence" value="ECO:0007669"/>
    <property type="project" value="TreeGrafter"/>
</dbReference>
<organism evidence="1 2">
    <name type="scientific">Melopsittacus undulatus</name>
    <name type="common">Budgerigar</name>
    <name type="synonym">Psittacus undulatus</name>
    <dbReference type="NCBI Taxonomy" id="13146"/>
    <lineage>
        <taxon>Eukaryota</taxon>
        <taxon>Metazoa</taxon>
        <taxon>Chordata</taxon>
        <taxon>Craniata</taxon>
        <taxon>Vertebrata</taxon>
        <taxon>Euteleostomi</taxon>
        <taxon>Archelosauria</taxon>
        <taxon>Archosauria</taxon>
        <taxon>Dinosauria</taxon>
        <taxon>Saurischia</taxon>
        <taxon>Theropoda</taxon>
        <taxon>Coelurosauria</taxon>
        <taxon>Aves</taxon>
        <taxon>Neognathae</taxon>
        <taxon>Neoaves</taxon>
        <taxon>Telluraves</taxon>
        <taxon>Australaves</taxon>
        <taxon>Psittaciformes</taxon>
        <taxon>Psittaculidae</taxon>
        <taxon>Melopsittacus</taxon>
    </lineage>
</organism>
<accession>A0A8V5GJT7</accession>
<dbReference type="SUPFAM" id="SSF46785">
    <property type="entry name" value="Winged helix' DNA-binding domain"/>
    <property type="match status" value="1"/>
</dbReference>
<dbReference type="InterPro" id="IPR036390">
    <property type="entry name" value="WH_DNA-bd_sf"/>
</dbReference>
<dbReference type="Gene3D" id="1.10.10.10">
    <property type="entry name" value="Winged helix-like DNA-binding domain superfamily/Winged helix DNA-binding domain"/>
    <property type="match status" value="1"/>
</dbReference>
<reference evidence="1" key="1">
    <citation type="submission" date="2020-03" db="EMBL/GenBank/DDBJ databases">
        <title>Melopsittacus undulatus (budgerigar) genome, bMelUnd1, maternal haplotype with Z.</title>
        <authorList>
            <person name="Gedman G."/>
            <person name="Mountcastle J."/>
            <person name="Haase B."/>
            <person name="Formenti G."/>
            <person name="Wright T."/>
            <person name="Apodaca J."/>
            <person name="Pelan S."/>
            <person name="Chow W."/>
            <person name="Rhie A."/>
            <person name="Howe K."/>
            <person name="Fedrigo O."/>
            <person name="Jarvis E.D."/>
        </authorList>
    </citation>
    <scope>NUCLEOTIDE SEQUENCE [LARGE SCALE GENOMIC DNA]</scope>
</reference>
<sequence length="64" mass="7067">EARGKARSKRLRDWLLAQLRSGRYAGLVWDDPERTALRIPWQRGGKGGAGSALCKVTSWGAEVT</sequence>
<dbReference type="Proteomes" id="UP000694405">
    <property type="component" value="Chromosome 30"/>
</dbReference>
<dbReference type="Pfam" id="PF00605">
    <property type="entry name" value="IRF"/>
    <property type="match status" value="1"/>
</dbReference>
<reference evidence="1" key="3">
    <citation type="submission" date="2025-09" db="UniProtKB">
        <authorList>
            <consortium name="Ensembl"/>
        </authorList>
    </citation>
    <scope>IDENTIFICATION</scope>
</reference>
<evidence type="ECO:0000313" key="1">
    <source>
        <dbReference type="Ensembl" id="ENSMUNP00000031160.1"/>
    </source>
</evidence>
<evidence type="ECO:0000313" key="2">
    <source>
        <dbReference type="Proteomes" id="UP000694405"/>
    </source>
</evidence>
<reference evidence="1" key="2">
    <citation type="submission" date="2025-08" db="UniProtKB">
        <authorList>
            <consortium name="Ensembl"/>
        </authorList>
    </citation>
    <scope>IDENTIFICATION</scope>
</reference>
<dbReference type="GO" id="GO:0005634">
    <property type="term" value="C:nucleus"/>
    <property type="evidence" value="ECO:0007669"/>
    <property type="project" value="TreeGrafter"/>
</dbReference>
<proteinExistence type="predicted"/>
<protein>
    <submittedName>
        <fullName evidence="1">Uncharacterized protein</fullName>
    </submittedName>
</protein>
<dbReference type="InterPro" id="IPR001346">
    <property type="entry name" value="Interferon_reg_fact_DNA-bd_dom"/>
</dbReference>
<dbReference type="PANTHER" id="PTHR11949">
    <property type="entry name" value="INTERFERON REGULATORY FACTOR"/>
    <property type="match status" value="1"/>
</dbReference>
<keyword evidence="2" id="KW-1185">Reference proteome</keyword>
<dbReference type="GO" id="GO:0002376">
    <property type="term" value="P:immune system process"/>
    <property type="evidence" value="ECO:0007669"/>
    <property type="project" value="TreeGrafter"/>
</dbReference>